<keyword evidence="2" id="KW-1185">Reference proteome</keyword>
<protein>
    <recommendedName>
        <fullName evidence="3">Phage protein</fullName>
    </recommendedName>
</protein>
<reference evidence="1 2" key="1">
    <citation type="submission" date="2018-09" db="EMBL/GenBank/DDBJ databases">
        <title>Genome sequencing of strain 1JSPR-7.</title>
        <authorList>
            <person name="Heo J."/>
            <person name="Kim S.-J."/>
            <person name="Kwon S.-W."/>
        </authorList>
    </citation>
    <scope>NUCLEOTIDE SEQUENCE [LARGE SCALE GENOMIC DNA]</scope>
    <source>
        <strain evidence="1 2">1JSPR-7</strain>
    </source>
</reference>
<evidence type="ECO:0000313" key="1">
    <source>
        <dbReference type="EMBL" id="AYG01693.1"/>
    </source>
</evidence>
<evidence type="ECO:0000313" key="2">
    <source>
        <dbReference type="Proteomes" id="UP000269374"/>
    </source>
</evidence>
<dbReference type="KEGG" id="lact:D7I46_11890"/>
<accession>A0A387BCZ0</accession>
<dbReference type="AlphaFoldDB" id="A0A387BCZ0"/>
<dbReference type="EMBL" id="CP032627">
    <property type="protein sequence ID" value="AYG01693.1"/>
    <property type="molecule type" value="Genomic_DNA"/>
</dbReference>
<evidence type="ECO:0008006" key="3">
    <source>
        <dbReference type="Google" id="ProtNLM"/>
    </source>
</evidence>
<dbReference type="RefSeq" id="WP_120773062.1">
    <property type="nucleotide sequence ID" value="NZ_CP032627.1"/>
</dbReference>
<proteinExistence type="predicted"/>
<gene>
    <name evidence="1" type="ORF">D7I46_11890</name>
</gene>
<dbReference type="OrthoDB" id="5432268at2"/>
<sequence length="242" mass="27674">MTLTKEAIQHIQEIAIQPEKRFVEKRGRLFEVDSASGEANEIRRRETSSFTTNTLSSIVAYIKALDYKADKLYLQIKNEREVVLKSTLQDDNTRDQLIYAQAIVPDQNFKRFLSAEQLNIELQSKFKQNEDRDILLQVVGNIKDEAVQNTSDDGISQRVTIKQGVASVAAVKVPNPVSLTPFSTFQDVEQPERLFVFRMREGAQGALFDTDDNSWQLKAIQSIKEYFEWELADVKQEVVILA</sequence>
<name>A0A387BCZ0_9LACT</name>
<dbReference type="Proteomes" id="UP000269374">
    <property type="component" value="Chromosome"/>
</dbReference>
<organism evidence="1 2">
    <name type="scientific">Lactococcus allomyrinae</name>
    <dbReference type="NCBI Taxonomy" id="2419773"/>
    <lineage>
        <taxon>Bacteria</taxon>
        <taxon>Bacillati</taxon>
        <taxon>Bacillota</taxon>
        <taxon>Bacilli</taxon>
        <taxon>Lactobacillales</taxon>
        <taxon>Streptococcaceae</taxon>
        <taxon>Lactococcus</taxon>
    </lineage>
</organism>